<evidence type="ECO:0000256" key="1">
    <source>
        <dbReference type="ARBA" id="ARBA00005250"/>
    </source>
</evidence>
<dbReference type="PANTHER" id="PTHR42951:SF4">
    <property type="entry name" value="ACYL-COENZYME A THIOESTERASE MBLAC2"/>
    <property type="match status" value="1"/>
</dbReference>
<dbReference type="PANTHER" id="PTHR42951">
    <property type="entry name" value="METALLO-BETA-LACTAMASE DOMAIN-CONTAINING"/>
    <property type="match status" value="1"/>
</dbReference>
<dbReference type="Proteomes" id="UP001236657">
    <property type="component" value="Chromosome"/>
</dbReference>
<reference evidence="4 5" key="1">
    <citation type="submission" date="2023-08" db="EMBL/GenBank/DDBJ databases">
        <title>New molecular markers tilS and rpoB for phylogenetic and monitoring studies of the genus Thiothrix biodiversity.</title>
        <authorList>
            <person name="Ravin N.V."/>
            <person name="Smolyakov D."/>
            <person name="Markov N.D."/>
            <person name="Beletsky A.V."/>
            <person name="Mardanov A.V."/>
            <person name="Rudenko T.S."/>
            <person name="Grabovich M.Y."/>
        </authorList>
    </citation>
    <scope>NUCLEOTIDE SEQUENCE [LARGE SCALE GENOMIC DNA]</scope>
    <source>
        <strain evidence="4 5">MK1</strain>
    </source>
</reference>
<keyword evidence="5" id="KW-1185">Reference proteome</keyword>
<gene>
    <name evidence="4" type="ORF">RCF98_02270</name>
</gene>
<dbReference type="SMART" id="SM00849">
    <property type="entry name" value="Lactamase_B"/>
    <property type="match status" value="1"/>
</dbReference>
<organism evidence="4 5">
    <name type="scientific">Thiothrix lacustris</name>
    <dbReference type="NCBI Taxonomy" id="525917"/>
    <lineage>
        <taxon>Bacteria</taxon>
        <taxon>Pseudomonadati</taxon>
        <taxon>Pseudomonadota</taxon>
        <taxon>Gammaproteobacteria</taxon>
        <taxon>Thiotrichales</taxon>
        <taxon>Thiotrichaceae</taxon>
        <taxon>Thiothrix</taxon>
    </lineage>
</organism>
<dbReference type="SUPFAM" id="SSF56281">
    <property type="entry name" value="Metallo-hydrolase/oxidoreductase"/>
    <property type="match status" value="1"/>
</dbReference>
<protein>
    <submittedName>
        <fullName evidence="4">MBL fold metallo-hydrolase</fullName>
    </submittedName>
</protein>
<dbReference type="EMBL" id="CP133218">
    <property type="protein sequence ID" value="WML91191.1"/>
    <property type="molecule type" value="Genomic_DNA"/>
</dbReference>
<evidence type="ECO:0000259" key="3">
    <source>
        <dbReference type="SMART" id="SM00849"/>
    </source>
</evidence>
<dbReference type="Gene3D" id="3.60.15.10">
    <property type="entry name" value="Ribonuclease Z/Hydroxyacylglutathione hydrolase-like"/>
    <property type="match status" value="1"/>
</dbReference>
<dbReference type="Pfam" id="PF00753">
    <property type="entry name" value="Lactamase_B"/>
    <property type="match status" value="1"/>
</dbReference>
<keyword evidence="2" id="KW-0732">Signal</keyword>
<feature type="chain" id="PRO_5046527231" evidence="2">
    <location>
        <begin position="26"/>
        <end position="325"/>
    </location>
</feature>
<name>A0ABY9MSM2_9GAMM</name>
<comment type="similarity">
    <text evidence="1">Belongs to the metallo-beta-lactamase superfamily. Class-B beta-lactamase family.</text>
</comment>
<dbReference type="RefSeq" id="WP_308895889.1">
    <property type="nucleotide sequence ID" value="NZ_CP133218.1"/>
</dbReference>
<proteinExistence type="inferred from homology"/>
<dbReference type="InterPro" id="IPR050855">
    <property type="entry name" value="NDM-1-like"/>
</dbReference>
<sequence length="325" mass="36036">MKKVPKKLLLLSSSLLVGLSLTAGAEDKKVHQGLLDKYQPEKISEHVYVIHGPMGYPDKDNQGFMNNPGFIVTDKEVAVIDPGSSSAIGRAVLAHIRKITDKPITQVFTTHVHGDHWLGNQAFQEENPDVKFYAHPAMIEEAKNGAAEEWISTMDSMTEKATEGTQAIIPTEALTDGQSFDLGGLTLKAHLIEGKAHTDTDVMFEVPEEKVLFTGDTINNKRIVRMDDGSFAGGIKAADYALTLGVDKVVPGHGHTGSKNVLTYYRDYLNKVYSSVKDMREEMEAFEMKPKIEEKLTDYKDWQGLDEELGKHISLSVLEAEQEDF</sequence>
<evidence type="ECO:0000256" key="2">
    <source>
        <dbReference type="SAM" id="SignalP"/>
    </source>
</evidence>
<evidence type="ECO:0000313" key="5">
    <source>
        <dbReference type="Proteomes" id="UP001236657"/>
    </source>
</evidence>
<dbReference type="InterPro" id="IPR001279">
    <property type="entry name" value="Metallo-B-lactamas"/>
</dbReference>
<feature type="signal peptide" evidence="2">
    <location>
        <begin position="1"/>
        <end position="25"/>
    </location>
</feature>
<feature type="domain" description="Metallo-beta-lactamase" evidence="3">
    <location>
        <begin position="65"/>
        <end position="253"/>
    </location>
</feature>
<evidence type="ECO:0000313" key="4">
    <source>
        <dbReference type="EMBL" id="WML91191.1"/>
    </source>
</evidence>
<dbReference type="CDD" id="cd16282">
    <property type="entry name" value="metallo-hydrolase-like_MBL-fold"/>
    <property type="match status" value="1"/>
</dbReference>
<accession>A0ABY9MSM2</accession>
<dbReference type="InterPro" id="IPR036866">
    <property type="entry name" value="RibonucZ/Hydroxyglut_hydro"/>
</dbReference>